<dbReference type="Proteomes" id="UP000028868">
    <property type="component" value="Unassembled WGS sequence"/>
</dbReference>
<accession>A0A024P7I4</accession>
<name>A0A024P7I4_9BACI</name>
<organism evidence="1 2">
    <name type="scientific">Halobacillus karajensis</name>
    <dbReference type="NCBI Taxonomy" id="195088"/>
    <lineage>
        <taxon>Bacteria</taxon>
        <taxon>Bacillati</taxon>
        <taxon>Bacillota</taxon>
        <taxon>Bacilli</taxon>
        <taxon>Bacillales</taxon>
        <taxon>Bacillaceae</taxon>
        <taxon>Halobacillus</taxon>
    </lineage>
</organism>
<dbReference type="AlphaFoldDB" id="A0A024P7I4"/>
<reference evidence="2" key="1">
    <citation type="submission" date="2014-03" db="EMBL/GenBank/DDBJ databases">
        <authorList>
            <person name="Urmite Genomes U."/>
        </authorList>
    </citation>
    <scope>NUCLEOTIDE SEQUENCE [LARGE SCALE GENOMIC DNA]</scope>
    <source>
        <strain evidence="2">HD-03</strain>
    </source>
</reference>
<protein>
    <submittedName>
        <fullName evidence="1">Uncharacterized protein</fullName>
    </submittedName>
</protein>
<comment type="caution">
    <text evidence="1">The sequence shown here is derived from an EMBL/GenBank/DDBJ whole genome shotgun (WGS) entry which is preliminary data.</text>
</comment>
<dbReference type="EMBL" id="CCDI010000003">
    <property type="protein sequence ID" value="CDQ24708.1"/>
    <property type="molecule type" value="Genomic_DNA"/>
</dbReference>
<dbReference type="RefSeq" id="WP_051744260.1">
    <property type="nucleotide sequence ID" value="NZ_CCDI010000003.1"/>
</dbReference>
<gene>
    <name evidence="1" type="ORF">BN983_03003</name>
</gene>
<evidence type="ECO:0000313" key="1">
    <source>
        <dbReference type="EMBL" id="CDQ24708.1"/>
    </source>
</evidence>
<sequence length="85" mass="10553">MFGGINIQLERWSYSKRKMVRGYFDKYPNSTVYFRRIRDFYMVYMVDWDEGDPLIKKEDREIMQQLINKELGRLKAYEQRKSRKV</sequence>
<proteinExistence type="predicted"/>
<keyword evidence="2" id="KW-1185">Reference proteome</keyword>
<evidence type="ECO:0000313" key="2">
    <source>
        <dbReference type="Proteomes" id="UP000028868"/>
    </source>
</evidence>
<reference evidence="1 2" key="2">
    <citation type="submission" date="2014-05" db="EMBL/GenBank/DDBJ databases">
        <title>Draft genome sequence of Halobacillus karajensis HK-03.</title>
        <authorList>
            <person name="Khelaifia S."/>
            <person name="Croce O."/>
            <person name="Lagier J.C."/>
            <person name="Raoult D."/>
        </authorList>
    </citation>
    <scope>NUCLEOTIDE SEQUENCE [LARGE SCALE GENOMIC DNA]</scope>
    <source>
        <strain evidence="1 2">HD-03</strain>
    </source>
</reference>